<dbReference type="EnsemblMetazoa" id="CapteT61788">
    <property type="protein sequence ID" value="CapteP61788"/>
    <property type="gene ID" value="CapteG61788"/>
</dbReference>
<sequence length="73" mass="8064">DVLQAINDVGDVLPHTLSLYKLALTVGCSSASCERSFSAMKIVKSYLRSALCQDRLLGLSLLYVEKSWEINTE</sequence>
<evidence type="ECO:0000313" key="4">
    <source>
        <dbReference type="EnsemblMetazoa" id="CapteP59344"/>
    </source>
</evidence>
<dbReference type="EnsemblMetazoa" id="CapteT59344">
    <property type="protein sequence ID" value="CapteP59344"/>
    <property type="gene ID" value="CapteG59344"/>
</dbReference>
<evidence type="ECO:0000259" key="1">
    <source>
        <dbReference type="Pfam" id="PF05699"/>
    </source>
</evidence>
<evidence type="ECO:0000313" key="5">
    <source>
        <dbReference type="Proteomes" id="UP000014760"/>
    </source>
</evidence>
<dbReference type="HOGENOM" id="CLU_006175_9_4_1"/>
<dbReference type="Proteomes" id="UP000014760">
    <property type="component" value="Unassembled WGS sequence"/>
</dbReference>
<evidence type="ECO:0000313" key="3">
    <source>
        <dbReference type="EMBL" id="ELU06093.1"/>
    </source>
</evidence>
<gene>
    <name evidence="3" type="ORF">CAPTEDRAFT_59344</name>
    <name evidence="2" type="ORF">CAPTEDRAFT_61788</name>
</gene>
<dbReference type="OrthoDB" id="10037933at2759"/>
<dbReference type="EMBL" id="KB300949">
    <property type="protein sequence ID" value="ELU06093.1"/>
    <property type="molecule type" value="Genomic_DNA"/>
</dbReference>
<proteinExistence type="predicted"/>
<dbReference type="EMBL" id="AMQN01001235">
    <property type="status" value="NOT_ANNOTATED_CDS"/>
    <property type="molecule type" value="Genomic_DNA"/>
</dbReference>
<feature type="non-terminal residue" evidence="2">
    <location>
        <position position="73"/>
    </location>
</feature>
<feature type="non-terminal residue" evidence="2">
    <location>
        <position position="1"/>
    </location>
</feature>
<dbReference type="EMBL" id="KB308353">
    <property type="protein sequence ID" value="ELT97977.1"/>
    <property type="molecule type" value="Genomic_DNA"/>
</dbReference>
<reference evidence="4" key="3">
    <citation type="submission" date="2015-06" db="UniProtKB">
        <authorList>
            <consortium name="EnsemblMetazoa"/>
        </authorList>
    </citation>
    <scope>IDENTIFICATION</scope>
</reference>
<accession>R7TWJ8</accession>
<dbReference type="STRING" id="283909.R7TWJ8"/>
<reference evidence="2 5" key="2">
    <citation type="journal article" date="2013" name="Nature">
        <title>Insights into bilaterian evolution from three spiralian genomes.</title>
        <authorList>
            <person name="Simakov O."/>
            <person name="Marletaz F."/>
            <person name="Cho S.J."/>
            <person name="Edsinger-Gonzales E."/>
            <person name="Havlak P."/>
            <person name="Hellsten U."/>
            <person name="Kuo D.H."/>
            <person name="Larsson T."/>
            <person name="Lv J."/>
            <person name="Arendt D."/>
            <person name="Savage R."/>
            <person name="Osoegawa K."/>
            <person name="de Jong P."/>
            <person name="Grimwood J."/>
            <person name="Chapman J.A."/>
            <person name="Shapiro H."/>
            <person name="Aerts A."/>
            <person name="Otillar R.P."/>
            <person name="Terry A.Y."/>
            <person name="Boore J.L."/>
            <person name="Grigoriev I.V."/>
            <person name="Lindberg D.R."/>
            <person name="Seaver E.C."/>
            <person name="Weisblat D.A."/>
            <person name="Putnam N.H."/>
            <person name="Rokhsar D.S."/>
        </authorList>
    </citation>
    <scope>NUCLEOTIDE SEQUENCE</scope>
    <source>
        <strain evidence="2 5">I ESC-2004</strain>
    </source>
</reference>
<reference evidence="5" key="1">
    <citation type="submission" date="2012-12" db="EMBL/GenBank/DDBJ databases">
        <authorList>
            <person name="Hellsten U."/>
            <person name="Grimwood J."/>
            <person name="Chapman J.A."/>
            <person name="Shapiro H."/>
            <person name="Aerts A."/>
            <person name="Otillar R.P."/>
            <person name="Terry A.Y."/>
            <person name="Boore J.L."/>
            <person name="Simakov O."/>
            <person name="Marletaz F."/>
            <person name="Cho S.-J."/>
            <person name="Edsinger-Gonzales E."/>
            <person name="Havlak P."/>
            <person name="Kuo D.-H."/>
            <person name="Larsson T."/>
            <person name="Lv J."/>
            <person name="Arendt D."/>
            <person name="Savage R."/>
            <person name="Osoegawa K."/>
            <person name="de Jong P."/>
            <person name="Lindberg D.R."/>
            <person name="Seaver E.C."/>
            <person name="Weisblat D.A."/>
            <person name="Putnam N.H."/>
            <person name="Grigoriev I.V."/>
            <person name="Rokhsar D.S."/>
        </authorList>
    </citation>
    <scope>NUCLEOTIDE SEQUENCE</scope>
    <source>
        <strain evidence="5">I ESC-2004</strain>
    </source>
</reference>
<dbReference type="AlphaFoldDB" id="R7TWJ8"/>
<dbReference type="InterPro" id="IPR008906">
    <property type="entry name" value="HATC_C_dom"/>
</dbReference>
<organism evidence="2">
    <name type="scientific">Capitella teleta</name>
    <name type="common">Polychaete worm</name>
    <dbReference type="NCBI Taxonomy" id="283909"/>
    <lineage>
        <taxon>Eukaryota</taxon>
        <taxon>Metazoa</taxon>
        <taxon>Spiralia</taxon>
        <taxon>Lophotrochozoa</taxon>
        <taxon>Annelida</taxon>
        <taxon>Polychaeta</taxon>
        <taxon>Sedentaria</taxon>
        <taxon>Scolecida</taxon>
        <taxon>Capitellidae</taxon>
        <taxon>Capitella</taxon>
    </lineage>
</organism>
<dbReference type="EMBL" id="AMQN01049322">
    <property type="status" value="NOT_ANNOTATED_CDS"/>
    <property type="molecule type" value="Genomic_DNA"/>
</dbReference>
<evidence type="ECO:0000313" key="2">
    <source>
        <dbReference type="EMBL" id="ELT97977.1"/>
    </source>
</evidence>
<feature type="domain" description="HAT C-terminal dimerisation" evidence="1">
    <location>
        <begin position="12"/>
        <end position="66"/>
    </location>
</feature>
<dbReference type="GO" id="GO:0046983">
    <property type="term" value="F:protein dimerization activity"/>
    <property type="evidence" value="ECO:0007669"/>
    <property type="project" value="InterPro"/>
</dbReference>
<protein>
    <recommendedName>
        <fullName evidence="1">HAT C-terminal dimerisation domain-containing protein</fullName>
    </recommendedName>
</protein>
<name>R7TWJ8_CAPTE</name>
<dbReference type="Pfam" id="PF05699">
    <property type="entry name" value="Dimer_Tnp_hAT"/>
    <property type="match status" value="1"/>
</dbReference>
<keyword evidence="5" id="KW-1185">Reference proteome</keyword>